<dbReference type="GO" id="GO:0031410">
    <property type="term" value="C:cytoplasmic vesicle"/>
    <property type="evidence" value="ECO:0007669"/>
    <property type="project" value="TreeGrafter"/>
</dbReference>
<reference evidence="1 2" key="1">
    <citation type="submission" date="2017-03" db="EMBL/GenBank/DDBJ databases">
        <title>Genome of the blue death feigning beetle - Asbolus verrucosus.</title>
        <authorList>
            <person name="Rider S.D."/>
        </authorList>
    </citation>
    <scope>NUCLEOTIDE SEQUENCE [LARGE SCALE GENOMIC DNA]</scope>
    <source>
        <strain evidence="1">Butters</strain>
        <tissue evidence="1">Head and leg muscle</tissue>
    </source>
</reference>
<protein>
    <submittedName>
        <fullName evidence="1">Cpn60 TCP1 domain containing protein</fullName>
    </submittedName>
</protein>
<sequence>MKNLYFSDSDNEQVSSMKNRGQLASSSSYLLDLNVEASTVYLSRPLPSTYSMQSSDSNDLSCDAEITKVRTSEQREFVLEAGWHHASALREENGEKLAYNLLVEAYQQHEQSLLKQLLWASSLSLSWLDIIISLCHEIINVIRPDKNHDAEDLDIRHYIKFKKLSGGLRNDTKLISGIVCSKNVAHKGMSTEIDNPKILLLQCSIVYEYLRHVAARIVALQPNIVLVYRNVSRLAQDLLRQHGITLVYNVKQTILDQLARCTEADLVMAVDAHIGRPRLGTCKKFYLKSFDIDKGGAKTLLSFDMTHLGGTVLLRGALKNELARLEKVASFFLFATYNW</sequence>
<dbReference type="InterPro" id="IPR002423">
    <property type="entry name" value="Cpn60/GroEL/TCP-1"/>
</dbReference>
<dbReference type="Pfam" id="PF00118">
    <property type="entry name" value="Cpn60_TCP1"/>
    <property type="match status" value="1"/>
</dbReference>
<dbReference type="GO" id="GO:0090385">
    <property type="term" value="P:phagosome-lysosome fusion"/>
    <property type="evidence" value="ECO:0007669"/>
    <property type="project" value="TreeGrafter"/>
</dbReference>
<dbReference type="GO" id="GO:0005524">
    <property type="term" value="F:ATP binding"/>
    <property type="evidence" value="ECO:0007669"/>
    <property type="project" value="InterPro"/>
</dbReference>
<dbReference type="SUPFAM" id="SSF52029">
    <property type="entry name" value="GroEL apical domain-like"/>
    <property type="match status" value="1"/>
</dbReference>
<dbReference type="GO" id="GO:0012506">
    <property type="term" value="C:vesicle membrane"/>
    <property type="evidence" value="ECO:0007669"/>
    <property type="project" value="TreeGrafter"/>
</dbReference>
<organism evidence="1 2">
    <name type="scientific">Asbolus verrucosus</name>
    <name type="common">Desert ironclad beetle</name>
    <dbReference type="NCBI Taxonomy" id="1661398"/>
    <lineage>
        <taxon>Eukaryota</taxon>
        <taxon>Metazoa</taxon>
        <taxon>Ecdysozoa</taxon>
        <taxon>Arthropoda</taxon>
        <taxon>Hexapoda</taxon>
        <taxon>Insecta</taxon>
        <taxon>Pterygota</taxon>
        <taxon>Neoptera</taxon>
        <taxon>Endopterygota</taxon>
        <taxon>Coleoptera</taxon>
        <taxon>Polyphaga</taxon>
        <taxon>Cucujiformia</taxon>
        <taxon>Tenebrionidae</taxon>
        <taxon>Pimeliinae</taxon>
        <taxon>Asbolus</taxon>
    </lineage>
</organism>
<dbReference type="FunFam" id="3.50.7.10:FF:000007">
    <property type="entry name" value="1-phosphatidylinositol 3-phosphate 5-kinase isoform X1"/>
    <property type="match status" value="1"/>
</dbReference>
<accession>A0A482VXI8</accession>
<dbReference type="PANTHER" id="PTHR46715">
    <property type="entry name" value="1-PHOSPHATIDYLINOSITOL 3-PHOSPHATE 5-KINASE"/>
    <property type="match status" value="1"/>
</dbReference>
<comment type="caution">
    <text evidence="1">The sequence shown here is derived from an EMBL/GenBank/DDBJ whole genome shotgun (WGS) entry which is preliminary data.</text>
</comment>
<dbReference type="Proteomes" id="UP000292052">
    <property type="component" value="Unassembled WGS sequence"/>
</dbReference>
<evidence type="ECO:0000313" key="2">
    <source>
        <dbReference type="Proteomes" id="UP000292052"/>
    </source>
</evidence>
<dbReference type="GO" id="GO:0032438">
    <property type="term" value="P:melanosome organization"/>
    <property type="evidence" value="ECO:0007669"/>
    <property type="project" value="TreeGrafter"/>
</dbReference>
<dbReference type="AlphaFoldDB" id="A0A482VXI8"/>
<dbReference type="OrthoDB" id="158357at2759"/>
<keyword evidence="2" id="KW-1185">Reference proteome</keyword>
<gene>
    <name evidence="1" type="ORF">BDFB_011128</name>
</gene>
<dbReference type="GO" id="GO:1903426">
    <property type="term" value="P:regulation of reactive oxygen species biosynthetic process"/>
    <property type="evidence" value="ECO:0007669"/>
    <property type="project" value="TreeGrafter"/>
</dbReference>
<dbReference type="GO" id="GO:0000285">
    <property type="term" value="F:1-phosphatidylinositol-3-phosphate 5-kinase activity"/>
    <property type="evidence" value="ECO:0007669"/>
    <property type="project" value="InterPro"/>
</dbReference>
<dbReference type="GO" id="GO:0052810">
    <property type="term" value="F:1-phosphatidylinositol-5-kinase activity"/>
    <property type="evidence" value="ECO:0007669"/>
    <property type="project" value="TreeGrafter"/>
</dbReference>
<dbReference type="InterPro" id="IPR027409">
    <property type="entry name" value="GroEL-like_apical_dom_sf"/>
</dbReference>
<proteinExistence type="predicted"/>
<dbReference type="Gene3D" id="3.50.7.10">
    <property type="entry name" value="GroEL"/>
    <property type="match status" value="2"/>
</dbReference>
<dbReference type="EMBL" id="QDEB01054580">
    <property type="protein sequence ID" value="RZC37229.1"/>
    <property type="molecule type" value="Genomic_DNA"/>
</dbReference>
<dbReference type="InterPro" id="IPR043548">
    <property type="entry name" value="PIKfyve"/>
</dbReference>
<dbReference type="STRING" id="1661398.A0A482VXI8"/>
<name>A0A482VXI8_ASBVE</name>
<evidence type="ECO:0000313" key="1">
    <source>
        <dbReference type="EMBL" id="RZC37229.1"/>
    </source>
</evidence>
<dbReference type="PANTHER" id="PTHR46715:SF1">
    <property type="entry name" value="1-PHOSPHATIDYLINOSITOL 3-PHOSPHATE 5-KINASE"/>
    <property type="match status" value="1"/>
</dbReference>